<name>A0A1Z5S5C2_SORBI</name>
<reference evidence="3" key="2">
    <citation type="journal article" date="2018" name="Plant J.">
        <title>The Sorghum bicolor reference genome: improved assembly, gene annotations, a transcriptome atlas, and signatures of genome organization.</title>
        <authorList>
            <person name="McCormick R.F."/>
            <person name="Truong S.K."/>
            <person name="Sreedasyam A."/>
            <person name="Jenkins J."/>
            <person name="Shu S."/>
            <person name="Sims D."/>
            <person name="Kennedy M."/>
            <person name="Amirebrahimi M."/>
            <person name="Weers B.D."/>
            <person name="McKinley B."/>
            <person name="Mattison A."/>
            <person name="Morishige D.T."/>
            <person name="Grimwood J."/>
            <person name="Schmutz J."/>
            <person name="Mullet J.E."/>
        </authorList>
    </citation>
    <scope>NUCLEOTIDE SEQUENCE [LARGE SCALE GENOMIC DNA]</scope>
    <source>
        <strain evidence="3">cv. BTx623</strain>
    </source>
</reference>
<dbReference type="AlphaFoldDB" id="A0A1Z5S5C2"/>
<dbReference type="Proteomes" id="UP000000768">
    <property type="component" value="Chromosome 1"/>
</dbReference>
<evidence type="ECO:0000313" key="3">
    <source>
        <dbReference type="Proteomes" id="UP000000768"/>
    </source>
</evidence>
<organism evidence="2 3">
    <name type="scientific">Sorghum bicolor</name>
    <name type="common">Sorghum</name>
    <name type="synonym">Sorghum vulgare</name>
    <dbReference type="NCBI Taxonomy" id="4558"/>
    <lineage>
        <taxon>Eukaryota</taxon>
        <taxon>Viridiplantae</taxon>
        <taxon>Streptophyta</taxon>
        <taxon>Embryophyta</taxon>
        <taxon>Tracheophyta</taxon>
        <taxon>Spermatophyta</taxon>
        <taxon>Magnoliopsida</taxon>
        <taxon>Liliopsida</taxon>
        <taxon>Poales</taxon>
        <taxon>Poaceae</taxon>
        <taxon>PACMAD clade</taxon>
        <taxon>Panicoideae</taxon>
        <taxon>Andropogonodae</taxon>
        <taxon>Andropogoneae</taxon>
        <taxon>Sorghinae</taxon>
        <taxon>Sorghum</taxon>
    </lineage>
</organism>
<reference evidence="2 3" key="1">
    <citation type="journal article" date="2009" name="Nature">
        <title>The Sorghum bicolor genome and the diversification of grasses.</title>
        <authorList>
            <person name="Paterson A.H."/>
            <person name="Bowers J.E."/>
            <person name="Bruggmann R."/>
            <person name="Dubchak I."/>
            <person name="Grimwood J."/>
            <person name="Gundlach H."/>
            <person name="Haberer G."/>
            <person name="Hellsten U."/>
            <person name="Mitros T."/>
            <person name="Poliakov A."/>
            <person name="Schmutz J."/>
            <person name="Spannagl M."/>
            <person name="Tang H."/>
            <person name="Wang X."/>
            <person name="Wicker T."/>
            <person name="Bharti A.K."/>
            <person name="Chapman J."/>
            <person name="Feltus F.A."/>
            <person name="Gowik U."/>
            <person name="Grigoriev I.V."/>
            <person name="Lyons E."/>
            <person name="Maher C.A."/>
            <person name="Martis M."/>
            <person name="Narechania A."/>
            <person name="Otillar R.P."/>
            <person name="Penning B.W."/>
            <person name="Salamov A.A."/>
            <person name="Wang Y."/>
            <person name="Zhang L."/>
            <person name="Carpita N.C."/>
            <person name="Freeling M."/>
            <person name="Gingle A.R."/>
            <person name="Hash C.T."/>
            <person name="Keller B."/>
            <person name="Klein P."/>
            <person name="Kresovich S."/>
            <person name="McCann M.C."/>
            <person name="Ming R."/>
            <person name="Peterson D.G."/>
            <person name="Mehboob-ur-Rahman"/>
            <person name="Ware D."/>
            <person name="Westhoff P."/>
            <person name="Mayer K.F."/>
            <person name="Messing J."/>
            <person name="Rokhsar D.S."/>
        </authorList>
    </citation>
    <scope>NUCLEOTIDE SEQUENCE [LARGE SCALE GENOMIC DNA]</scope>
    <source>
        <strain evidence="3">cv. BTx623</strain>
    </source>
</reference>
<evidence type="ECO:0000313" key="2">
    <source>
        <dbReference type="EMBL" id="OQU91006.1"/>
    </source>
</evidence>
<dbReference type="OMA" id="PNAREDW"/>
<dbReference type="InParanoid" id="A0A1Z5S5C2"/>
<sequence length="87" mass="9938">MPRAGDRTAYSLPRIVAELGYLSCVAVSCYVEREYLRIDGRHIPPHLVNLAALHIGIFALGKNIILLILDKIDSPNAREDWRDRRLR</sequence>
<proteinExistence type="predicted"/>
<keyword evidence="3" id="KW-1185">Reference proteome</keyword>
<dbReference type="PROSITE" id="PS51257">
    <property type="entry name" value="PROKAR_LIPOPROTEIN"/>
    <property type="match status" value="1"/>
</dbReference>
<keyword evidence="1" id="KW-0472">Membrane</keyword>
<dbReference type="FunCoup" id="A0A1Z5S5C2">
    <property type="interactions" value="116"/>
</dbReference>
<dbReference type="Gramene" id="OQU91006">
    <property type="protein sequence ID" value="OQU91006"/>
    <property type="gene ID" value="SORBI_3001G092650"/>
</dbReference>
<gene>
    <name evidence="2" type="ORF">SORBI_3001G092650</name>
</gene>
<protein>
    <submittedName>
        <fullName evidence="2">Uncharacterized protein</fullName>
    </submittedName>
</protein>
<keyword evidence="1" id="KW-1133">Transmembrane helix</keyword>
<feature type="transmembrane region" description="Helical" evidence="1">
    <location>
        <begin position="51"/>
        <end position="69"/>
    </location>
</feature>
<accession>A0A1Z5S5C2</accession>
<dbReference type="EMBL" id="CM000760">
    <property type="protein sequence ID" value="OQU91006.1"/>
    <property type="molecule type" value="Genomic_DNA"/>
</dbReference>
<evidence type="ECO:0000256" key="1">
    <source>
        <dbReference type="SAM" id="Phobius"/>
    </source>
</evidence>
<keyword evidence="1" id="KW-0812">Transmembrane</keyword>